<keyword evidence="4" id="KW-1003">Cell membrane</keyword>
<comment type="subunit">
    <text evidence="13">Heterodimer of CALCRL and RAMP1; the interaction induces allosteric modulation of CALCRL function and CGRP1/CALCA and CGRP2/CALCB ligand specificity. Heterodimer of CALCR and RAMP1; interaction forms the AMYR1 receptor complex for amylin/IAPP and CGRP1/CALCA ligands.</text>
</comment>
<dbReference type="GO" id="GO:0015026">
    <property type="term" value="F:coreceptor activity"/>
    <property type="evidence" value="ECO:0007669"/>
    <property type="project" value="InterPro"/>
</dbReference>
<accession>A0A7J7YJT3</accession>
<evidence type="ECO:0000256" key="12">
    <source>
        <dbReference type="ARBA" id="ARBA00049570"/>
    </source>
</evidence>
<reference evidence="16 17" key="1">
    <citation type="journal article" date="2020" name="Nature">
        <title>Six reference-quality genomes reveal evolution of bat adaptations.</title>
        <authorList>
            <person name="Jebb D."/>
            <person name="Huang Z."/>
            <person name="Pippel M."/>
            <person name="Hughes G.M."/>
            <person name="Lavrichenko K."/>
            <person name="Devanna P."/>
            <person name="Winkler S."/>
            <person name="Jermiin L.S."/>
            <person name="Skirmuntt E.C."/>
            <person name="Katzourakis A."/>
            <person name="Burkitt-Gray L."/>
            <person name="Ray D.A."/>
            <person name="Sullivan K.A.M."/>
            <person name="Roscito J.G."/>
            <person name="Kirilenko B.M."/>
            <person name="Davalos L.M."/>
            <person name="Corthals A.P."/>
            <person name="Power M.L."/>
            <person name="Jones G."/>
            <person name="Ransome R.D."/>
            <person name="Dechmann D.K.N."/>
            <person name="Locatelli A.G."/>
            <person name="Puechmaille S.J."/>
            <person name="Fedrigo O."/>
            <person name="Jarvis E.D."/>
            <person name="Hiller M."/>
            <person name="Vernes S.C."/>
            <person name="Myers E.W."/>
            <person name="Teeling E.C."/>
        </authorList>
    </citation>
    <scope>NUCLEOTIDE SEQUENCE [LARGE SCALE GENOMIC DNA]</scope>
    <source>
        <strain evidence="16">MRhiFer1</strain>
        <tissue evidence="16">Lung</tissue>
    </source>
</reference>
<dbReference type="FunFam" id="1.10.150.510:FF:000002">
    <property type="entry name" value="Receptor activity-modifying protein 1"/>
    <property type="match status" value="1"/>
</dbReference>
<gene>
    <name evidence="16" type="ORF">mRhiFer1_014048</name>
</gene>
<keyword evidence="6 15" id="KW-0732">Signal</keyword>
<feature type="signal peptide" evidence="15">
    <location>
        <begin position="1"/>
        <end position="27"/>
    </location>
</feature>
<sequence>MAPGLRGLPRRGLWLFLVHHLFMATACQDAEYGALLQELCLAPFKVDMEAIGKTLWCDWGKTIESYGELTDCTRQVMEKLGCFWPNAAVDSFFVTVHQRYFRSCPVSGRAVRDPPSSVLCPFIVVPILVTLLVTALVVWRSKRTEGIV</sequence>
<evidence type="ECO:0000256" key="7">
    <source>
        <dbReference type="ARBA" id="ARBA00022989"/>
    </source>
</evidence>
<dbReference type="InterPro" id="IPR006985">
    <property type="entry name" value="RAMP"/>
</dbReference>
<evidence type="ECO:0000313" key="16">
    <source>
        <dbReference type="EMBL" id="KAF6362068.1"/>
    </source>
</evidence>
<comment type="subcellular location">
    <subcellularLocation>
        <location evidence="1">Cell membrane</location>
        <topology evidence="1">Single-pass type I membrane protein</topology>
    </subcellularLocation>
</comment>
<dbReference type="GO" id="GO:0031623">
    <property type="term" value="P:receptor internalization"/>
    <property type="evidence" value="ECO:0007669"/>
    <property type="project" value="TreeGrafter"/>
</dbReference>
<evidence type="ECO:0000256" key="4">
    <source>
        <dbReference type="ARBA" id="ARBA00022475"/>
    </source>
</evidence>
<dbReference type="Gene3D" id="1.10.150.510">
    <property type="entry name" value="Receptor activity modifying family"/>
    <property type="match status" value="1"/>
</dbReference>
<dbReference type="GO" id="GO:0072659">
    <property type="term" value="P:protein localization to plasma membrane"/>
    <property type="evidence" value="ECO:0007669"/>
    <property type="project" value="TreeGrafter"/>
</dbReference>
<dbReference type="AlphaFoldDB" id="A0A7J7YJT3"/>
<dbReference type="GO" id="GO:0043235">
    <property type="term" value="C:receptor complex"/>
    <property type="evidence" value="ECO:0007669"/>
    <property type="project" value="TreeGrafter"/>
</dbReference>
<dbReference type="Pfam" id="PF04901">
    <property type="entry name" value="RAMP"/>
    <property type="match status" value="1"/>
</dbReference>
<evidence type="ECO:0000256" key="13">
    <source>
        <dbReference type="ARBA" id="ARBA00049674"/>
    </source>
</evidence>
<keyword evidence="8 14" id="KW-0472">Membrane</keyword>
<dbReference type="InterPro" id="IPR038126">
    <property type="entry name" value="RAMP_sf"/>
</dbReference>
<comment type="caution">
    <text evidence="16">The sequence shown here is derived from an EMBL/GenBank/DDBJ whole genome shotgun (WGS) entry which is preliminary data.</text>
</comment>
<name>A0A7J7YJT3_RHIFE</name>
<keyword evidence="10 16" id="KW-0675">Receptor</keyword>
<comment type="function">
    <text evidence="12">Accessory protein that interacts with and modulates the function of G-protein coupled receptors including calcitonin gene-related peptide type 1 receptor (CALCRL) and calcitonin receptor (CALCR). Required for the transport of CALCRL to the plasma membrane. Together with CALCRL, form the receptor complex for the calcitonin gene-related peptides CGRP1/CALCA and CGRP2/CALCB. Together with CALCR, form the AMYR1 receptor complex for amylin/IAPP and CGRP1/CALCA.</text>
</comment>
<feature type="transmembrane region" description="Helical" evidence="14">
    <location>
        <begin position="116"/>
        <end position="139"/>
    </location>
</feature>
<dbReference type="EMBL" id="JACAGC010000006">
    <property type="protein sequence ID" value="KAF6362068.1"/>
    <property type="molecule type" value="Genomic_DNA"/>
</dbReference>
<evidence type="ECO:0000256" key="14">
    <source>
        <dbReference type="SAM" id="Phobius"/>
    </source>
</evidence>
<keyword evidence="7 14" id="KW-1133">Transmembrane helix</keyword>
<evidence type="ECO:0000256" key="2">
    <source>
        <dbReference type="ARBA" id="ARBA00007087"/>
    </source>
</evidence>
<keyword evidence="9" id="KW-1015">Disulfide bond</keyword>
<dbReference type="PANTHER" id="PTHR14076:SF3">
    <property type="entry name" value="RECEPTOR ACTIVITY-MODIFYING PROTEIN 1"/>
    <property type="match status" value="1"/>
</dbReference>
<dbReference type="GO" id="GO:0006816">
    <property type="term" value="P:calcium ion transport"/>
    <property type="evidence" value="ECO:0007669"/>
    <property type="project" value="TreeGrafter"/>
</dbReference>
<evidence type="ECO:0000256" key="3">
    <source>
        <dbReference type="ARBA" id="ARBA00022448"/>
    </source>
</evidence>
<comment type="similarity">
    <text evidence="2">Belongs to the RAMP family.</text>
</comment>
<evidence type="ECO:0000256" key="10">
    <source>
        <dbReference type="ARBA" id="ARBA00023170"/>
    </source>
</evidence>
<dbReference type="GO" id="GO:0032870">
    <property type="term" value="P:cellular response to hormone stimulus"/>
    <property type="evidence" value="ECO:0007669"/>
    <property type="project" value="TreeGrafter"/>
</dbReference>
<dbReference type="GO" id="GO:0008277">
    <property type="term" value="P:regulation of G protein-coupled receptor signaling pathway"/>
    <property type="evidence" value="ECO:0007669"/>
    <property type="project" value="InterPro"/>
</dbReference>
<proteinExistence type="inferred from homology"/>
<evidence type="ECO:0000256" key="9">
    <source>
        <dbReference type="ARBA" id="ARBA00023157"/>
    </source>
</evidence>
<dbReference type="GO" id="GO:0007186">
    <property type="term" value="P:G protein-coupled receptor signaling pathway"/>
    <property type="evidence" value="ECO:0007669"/>
    <property type="project" value="TreeGrafter"/>
</dbReference>
<dbReference type="PANTHER" id="PTHR14076">
    <property type="entry name" value="RECEPTOR ACTIVITY MODIFYING PROTEIN RAMP"/>
    <property type="match status" value="1"/>
</dbReference>
<organism evidence="16 17">
    <name type="scientific">Rhinolophus ferrumequinum</name>
    <name type="common">Greater horseshoe bat</name>
    <dbReference type="NCBI Taxonomy" id="59479"/>
    <lineage>
        <taxon>Eukaryota</taxon>
        <taxon>Metazoa</taxon>
        <taxon>Chordata</taxon>
        <taxon>Craniata</taxon>
        <taxon>Vertebrata</taxon>
        <taxon>Euteleostomi</taxon>
        <taxon>Mammalia</taxon>
        <taxon>Eutheria</taxon>
        <taxon>Laurasiatheria</taxon>
        <taxon>Chiroptera</taxon>
        <taxon>Yinpterochiroptera</taxon>
        <taxon>Rhinolophoidea</taxon>
        <taxon>Rhinolophidae</taxon>
        <taxon>Rhinolophinae</taxon>
        <taxon>Rhinolophus</taxon>
    </lineage>
</organism>
<evidence type="ECO:0000256" key="15">
    <source>
        <dbReference type="SAM" id="SignalP"/>
    </source>
</evidence>
<evidence type="ECO:0000256" key="6">
    <source>
        <dbReference type="ARBA" id="ARBA00022729"/>
    </source>
</evidence>
<evidence type="ECO:0000256" key="11">
    <source>
        <dbReference type="ARBA" id="ARBA00041071"/>
    </source>
</evidence>
<dbReference type="GO" id="GO:0006886">
    <property type="term" value="P:intracellular protein transport"/>
    <property type="evidence" value="ECO:0007669"/>
    <property type="project" value="InterPro"/>
</dbReference>
<evidence type="ECO:0000256" key="1">
    <source>
        <dbReference type="ARBA" id="ARBA00004251"/>
    </source>
</evidence>
<evidence type="ECO:0000256" key="8">
    <source>
        <dbReference type="ARBA" id="ARBA00023136"/>
    </source>
</evidence>
<dbReference type="Proteomes" id="UP000585614">
    <property type="component" value="Unassembled WGS sequence"/>
</dbReference>
<dbReference type="GO" id="GO:0009986">
    <property type="term" value="C:cell surface"/>
    <property type="evidence" value="ECO:0007669"/>
    <property type="project" value="TreeGrafter"/>
</dbReference>
<feature type="chain" id="PRO_5029472547" description="Receptor activity-modifying protein 1" evidence="15">
    <location>
        <begin position="28"/>
        <end position="148"/>
    </location>
</feature>
<keyword evidence="5 14" id="KW-0812">Transmembrane</keyword>
<protein>
    <recommendedName>
        <fullName evidence="11">Receptor activity-modifying protein 1</fullName>
    </recommendedName>
</protein>
<evidence type="ECO:0000256" key="5">
    <source>
        <dbReference type="ARBA" id="ARBA00022692"/>
    </source>
</evidence>
<evidence type="ECO:0000313" key="17">
    <source>
        <dbReference type="Proteomes" id="UP000585614"/>
    </source>
</evidence>
<dbReference type="GO" id="GO:0005886">
    <property type="term" value="C:plasma membrane"/>
    <property type="evidence" value="ECO:0007669"/>
    <property type="project" value="UniProtKB-SubCell"/>
</dbReference>
<dbReference type="PROSITE" id="PS51257">
    <property type="entry name" value="PROKAR_LIPOPROTEIN"/>
    <property type="match status" value="1"/>
</dbReference>
<keyword evidence="3" id="KW-0813">Transport</keyword>